<reference evidence="3 4" key="1">
    <citation type="submission" date="2013-04" db="EMBL/GenBank/DDBJ databases">
        <title>Genome sequence of Chlamydia psittaci 99DC5.</title>
        <authorList>
            <person name="Huot-Creasy H."/>
            <person name="McCracken C.L."/>
            <person name="Humphries M."/>
            <person name="Sachse K."/>
            <person name="Laroucau K."/>
            <person name="Bavoil P."/>
            <person name="Myers G.S."/>
        </authorList>
    </citation>
    <scope>NUCLEOTIDE SEQUENCE [LARGE SCALE GENOMIC DNA]</scope>
    <source>
        <strain evidence="3 4">99DC5</strain>
    </source>
</reference>
<feature type="compositionally biased region" description="Polar residues" evidence="1">
    <location>
        <begin position="1"/>
        <end position="11"/>
    </location>
</feature>
<dbReference type="RefSeq" id="WP_006343366.1">
    <property type="nucleotide sequence ID" value="NZ_KE356190.1"/>
</dbReference>
<dbReference type="GeneID" id="12243157"/>
<feature type="transmembrane region" description="Helical" evidence="2">
    <location>
        <begin position="117"/>
        <end position="137"/>
    </location>
</feature>
<gene>
    <name evidence="3" type="ORF">CP99DC5_0079</name>
</gene>
<comment type="caution">
    <text evidence="3">The sequence shown here is derived from an EMBL/GenBank/DDBJ whole genome shotgun (WGS) entry which is preliminary data.</text>
</comment>
<evidence type="ECO:0000256" key="1">
    <source>
        <dbReference type="SAM" id="MobiDB-lite"/>
    </source>
</evidence>
<feature type="transmembrane region" description="Helical" evidence="2">
    <location>
        <begin position="168"/>
        <end position="184"/>
    </location>
</feature>
<evidence type="ECO:0000313" key="4">
    <source>
        <dbReference type="Proteomes" id="UP000014627"/>
    </source>
</evidence>
<dbReference type="EMBL" id="ATLC01000043">
    <property type="protein sequence ID" value="EPJ29021.1"/>
    <property type="molecule type" value="Genomic_DNA"/>
</dbReference>
<organism evidence="3 4">
    <name type="scientific">Chlamydia psittaci 99DC5</name>
    <dbReference type="NCBI Taxonomy" id="1112251"/>
    <lineage>
        <taxon>Bacteria</taxon>
        <taxon>Pseudomonadati</taxon>
        <taxon>Chlamydiota</taxon>
        <taxon>Chlamydiia</taxon>
        <taxon>Chlamydiales</taxon>
        <taxon>Chlamydiaceae</taxon>
        <taxon>Chlamydia/Chlamydophila group</taxon>
        <taxon>Chlamydia</taxon>
    </lineage>
</organism>
<keyword evidence="4" id="KW-1185">Reference proteome</keyword>
<keyword evidence="2 3" id="KW-0812">Transmembrane</keyword>
<accession>A0ABN0MR43</accession>
<keyword evidence="2" id="KW-1133">Transmembrane helix</keyword>
<evidence type="ECO:0000256" key="2">
    <source>
        <dbReference type="SAM" id="Phobius"/>
    </source>
</evidence>
<feature type="transmembrane region" description="Helical" evidence="2">
    <location>
        <begin position="93"/>
        <end position="111"/>
    </location>
</feature>
<name>A0ABN0MR43_CHLPS</name>
<evidence type="ECO:0000313" key="3">
    <source>
        <dbReference type="EMBL" id="EPJ29021.1"/>
    </source>
</evidence>
<protein>
    <submittedName>
        <fullName evidence="3">Transmembrane protein</fullName>
    </submittedName>
</protein>
<keyword evidence="2" id="KW-0472">Membrane</keyword>
<sequence length="328" mass="36686">MISSVTFSTPHPNGLESMAAMQDHSGSDSESVNTNIENPQPPNSELRGITTSSRPPLSLMNILPYRPAPRTCMDHARSVGEKISTFLRDNWKYILLYILAWALILACHHTMAVTLTIWLGIGLGVGVLFGIFTANVLDRKNKYKNTNSLWNLMNYGLQQLDPNGTRQILLATIIASISSLIYAIPEAVGFTIGACIGNQISILISYGLRLGDDDNYVADRQAFDKKVAHIQKAINQYQLIKNQMIIQKQISEIVAQQNNPQMTNTLHTLQLQMNMPLPYVFDAPKTQFSDHLHFSDPDYVIASANQRILALSQTLTHLRQEPNRVVEE</sequence>
<dbReference type="Proteomes" id="UP000014627">
    <property type="component" value="Unassembled WGS sequence"/>
</dbReference>
<feature type="region of interest" description="Disordered" evidence="1">
    <location>
        <begin position="1"/>
        <end position="55"/>
    </location>
</feature>
<feature type="compositionally biased region" description="Polar residues" evidence="1">
    <location>
        <begin position="28"/>
        <end position="38"/>
    </location>
</feature>
<proteinExistence type="predicted"/>